<dbReference type="PANTHER" id="PTHR33446">
    <property type="entry name" value="PROTEIN TONB-RELATED"/>
    <property type="match status" value="1"/>
</dbReference>
<evidence type="ECO:0000256" key="7">
    <source>
        <dbReference type="ARBA" id="ARBA00022927"/>
    </source>
</evidence>
<gene>
    <name evidence="12" type="ORF">SAMN05421783_106114</name>
</gene>
<accession>A0A1H2V4J8</accession>
<dbReference type="AlphaFoldDB" id="A0A1H2V4J8"/>
<evidence type="ECO:0000259" key="11">
    <source>
        <dbReference type="PROSITE" id="PS52015"/>
    </source>
</evidence>
<sequence length="373" mass="39710">MPIRSPDPEIPRGLIASPGHDPSRATFLTALLAASLLHAGAIALVSFGPPPPEAGTVAESALEILILRDAGPSAAAVAPDAALSRLDRSGVSSSGNAVYDDPVAIVSEDIEATEPPTPIPETRTESVEETPLNAEPEASLKTSVDRDAPVAEPDPSAFDTAAVDPPREPIGMETLVPEPKETVEPSPPELATIARLEPPPEPAPEAKPEPHPAPDPMVARETPVDAAAILASRGKEIDRLTANLQAKTAAYASRVRRKSVSASTREFRYASYLGAWARKVERIGNLNYPQAARDQRMFGSLILHVAVRSDGSVEQIRVVRSSGYDLLDEAAVRIVELAAPYAPFPPDIAAETDVLDIVRTWQFLRRGGLGWEQ</sequence>
<evidence type="ECO:0000256" key="2">
    <source>
        <dbReference type="ARBA" id="ARBA00006555"/>
    </source>
</evidence>
<dbReference type="EMBL" id="FNNZ01000006">
    <property type="protein sequence ID" value="SDW62859.1"/>
    <property type="molecule type" value="Genomic_DNA"/>
</dbReference>
<evidence type="ECO:0000313" key="12">
    <source>
        <dbReference type="EMBL" id="SDW62859.1"/>
    </source>
</evidence>
<dbReference type="GO" id="GO:0015031">
    <property type="term" value="P:protein transport"/>
    <property type="evidence" value="ECO:0007669"/>
    <property type="project" value="UniProtKB-KW"/>
</dbReference>
<dbReference type="Proteomes" id="UP000198816">
    <property type="component" value="Unassembled WGS sequence"/>
</dbReference>
<evidence type="ECO:0000256" key="4">
    <source>
        <dbReference type="ARBA" id="ARBA00022475"/>
    </source>
</evidence>
<evidence type="ECO:0000256" key="1">
    <source>
        <dbReference type="ARBA" id="ARBA00004383"/>
    </source>
</evidence>
<dbReference type="RefSeq" id="WP_093030115.1">
    <property type="nucleotide sequence ID" value="NZ_FNNZ01000006.1"/>
</dbReference>
<dbReference type="Pfam" id="PF03544">
    <property type="entry name" value="TonB_C"/>
    <property type="match status" value="1"/>
</dbReference>
<dbReference type="GO" id="GO:0031992">
    <property type="term" value="F:energy transducer activity"/>
    <property type="evidence" value="ECO:0007669"/>
    <property type="project" value="TreeGrafter"/>
</dbReference>
<evidence type="ECO:0000256" key="5">
    <source>
        <dbReference type="ARBA" id="ARBA00022519"/>
    </source>
</evidence>
<keyword evidence="9" id="KW-0472">Membrane</keyword>
<dbReference type="PROSITE" id="PS52015">
    <property type="entry name" value="TONB_CTD"/>
    <property type="match status" value="1"/>
</dbReference>
<reference evidence="13" key="1">
    <citation type="submission" date="2016-10" db="EMBL/GenBank/DDBJ databases">
        <authorList>
            <person name="Varghese N."/>
            <person name="Submissions S."/>
        </authorList>
    </citation>
    <scope>NUCLEOTIDE SEQUENCE [LARGE SCALE GENOMIC DNA]</scope>
    <source>
        <strain evidence="13">DSM 217</strain>
    </source>
</reference>
<keyword evidence="3" id="KW-0813">Transport</keyword>
<keyword evidence="6" id="KW-0812">Transmembrane</keyword>
<dbReference type="NCBIfam" id="TIGR01352">
    <property type="entry name" value="tonB_Cterm"/>
    <property type="match status" value="1"/>
</dbReference>
<keyword evidence="13" id="KW-1185">Reference proteome</keyword>
<keyword evidence="4" id="KW-1003">Cell membrane</keyword>
<dbReference type="InterPro" id="IPR006260">
    <property type="entry name" value="TonB/TolA_C"/>
</dbReference>
<dbReference type="STRING" id="1058.SAMN05421783_106114"/>
<dbReference type="PANTHER" id="PTHR33446:SF11">
    <property type="entry name" value="TONB3"/>
    <property type="match status" value="1"/>
</dbReference>
<evidence type="ECO:0000313" key="13">
    <source>
        <dbReference type="Proteomes" id="UP000198816"/>
    </source>
</evidence>
<dbReference type="SUPFAM" id="SSF74653">
    <property type="entry name" value="TolA/TonB C-terminal domain"/>
    <property type="match status" value="1"/>
</dbReference>
<evidence type="ECO:0000256" key="8">
    <source>
        <dbReference type="ARBA" id="ARBA00022989"/>
    </source>
</evidence>
<dbReference type="InterPro" id="IPR051045">
    <property type="entry name" value="TonB-dependent_transducer"/>
</dbReference>
<evidence type="ECO:0000256" key="3">
    <source>
        <dbReference type="ARBA" id="ARBA00022448"/>
    </source>
</evidence>
<keyword evidence="7" id="KW-0653">Protein transport</keyword>
<dbReference type="InterPro" id="IPR037682">
    <property type="entry name" value="TonB_C"/>
</dbReference>
<protein>
    <submittedName>
        <fullName evidence="12">Protein TonB</fullName>
    </submittedName>
</protein>
<keyword evidence="5" id="KW-0997">Cell inner membrane</keyword>
<feature type="region of interest" description="Disordered" evidence="10">
    <location>
        <begin position="110"/>
        <end position="169"/>
    </location>
</feature>
<proteinExistence type="inferred from homology"/>
<dbReference type="OrthoDB" id="9803361at2"/>
<keyword evidence="8" id="KW-1133">Transmembrane helix</keyword>
<dbReference type="GO" id="GO:0055085">
    <property type="term" value="P:transmembrane transport"/>
    <property type="evidence" value="ECO:0007669"/>
    <property type="project" value="InterPro"/>
</dbReference>
<evidence type="ECO:0000256" key="9">
    <source>
        <dbReference type="ARBA" id="ARBA00023136"/>
    </source>
</evidence>
<organism evidence="12 13">
    <name type="scientific">Thiocapsa roseopersicina</name>
    <dbReference type="NCBI Taxonomy" id="1058"/>
    <lineage>
        <taxon>Bacteria</taxon>
        <taxon>Pseudomonadati</taxon>
        <taxon>Pseudomonadota</taxon>
        <taxon>Gammaproteobacteria</taxon>
        <taxon>Chromatiales</taxon>
        <taxon>Chromatiaceae</taxon>
        <taxon>Thiocapsa</taxon>
    </lineage>
</organism>
<comment type="similarity">
    <text evidence="2">Belongs to the TonB family.</text>
</comment>
<feature type="domain" description="TonB C-terminal" evidence="11">
    <location>
        <begin position="273"/>
        <end position="370"/>
    </location>
</feature>
<dbReference type="GO" id="GO:0098797">
    <property type="term" value="C:plasma membrane protein complex"/>
    <property type="evidence" value="ECO:0007669"/>
    <property type="project" value="TreeGrafter"/>
</dbReference>
<evidence type="ECO:0000256" key="10">
    <source>
        <dbReference type="SAM" id="MobiDB-lite"/>
    </source>
</evidence>
<comment type="subcellular location">
    <subcellularLocation>
        <location evidence="1">Cell inner membrane</location>
        <topology evidence="1">Single-pass membrane protein</topology>
        <orientation evidence="1">Periplasmic side</orientation>
    </subcellularLocation>
</comment>
<dbReference type="Gene3D" id="3.30.1150.10">
    <property type="match status" value="1"/>
</dbReference>
<name>A0A1H2V4J8_THIRO</name>
<evidence type="ECO:0000256" key="6">
    <source>
        <dbReference type="ARBA" id="ARBA00022692"/>
    </source>
</evidence>